<dbReference type="EMBL" id="BTSX01000002">
    <property type="protein sequence ID" value="GMS86547.1"/>
    <property type="molecule type" value="Genomic_DNA"/>
</dbReference>
<evidence type="ECO:0000256" key="1">
    <source>
        <dbReference type="SAM" id="MobiDB-lite"/>
    </source>
</evidence>
<protein>
    <submittedName>
        <fullName evidence="2">Uncharacterized protein</fullName>
    </submittedName>
</protein>
<organism evidence="2 3">
    <name type="scientific">Pristionchus entomophagus</name>
    <dbReference type="NCBI Taxonomy" id="358040"/>
    <lineage>
        <taxon>Eukaryota</taxon>
        <taxon>Metazoa</taxon>
        <taxon>Ecdysozoa</taxon>
        <taxon>Nematoda</taxon>
        <taxon>Chromadorea</taxon>
        <taxon>Rhabditida</taxon>
        <taxon>Rhabditina</taxon>
        <taxon>Diplogasteromorpha</taxon>
        <taxon>Diplogasteroidea</taxon>
        <taxon>Neodiplogasteridae</taxon>
        <taxon>Pristionchus</taxon>
    </lineage>
</organism>
<dbReference type="Gene3D" id="2.30.30.40">
    <property type="entry name" value="SH3 Domains"/>
    <property type="match status" value="1"/>
</dbReference>
<evidence type="ECO:0000313" key="3">
    <source>
        <dbReference type="Proteomes" id="UP001432027"/>
    </source>
</evidence>
<dbReference type="AlphaFoldDB" id="A0AAV5ST51"/>
<proteinExistence type="predicted"/>
<gene>
    <name evidence="2" type="ORF">PENTCL1PPCAC_8722</name>
</gene>
<feature type="non-terminal residue" evidence="2">
    <location>
        <position position="1"/>
    </location>
</feature>
<dbReference type="InterPro" id="IPR036028">
    <property type="entry name" value="SH3-like_dom_sf"/>
</dbReference>
<sequence>SEVPGSVSMMVNRSSKVENPIQKMDEPNDREYAKVTFSYVAKHEDELSLKDHNITRLLRYCRTPRN</sequence>
<dbReference type="SUPFAM" id="SSF50044">
    <property type="entry name" value="SH3-domain"/>
    <property type="match status" value="1"/>
</dbReference>
<comment type="caution">
    <text evidence="2">The sequence shown here is derived from an EMBL/GenBank/DDBJ whole genome shotgun (WGS) entry which is preliminary data.</text>
</comment>
<reference evidence="2" key="1">
    <citation type="submission" date="2023-10" db="EMBL/GenBank/DDBJ databases">
        <title>Genome assembly of Pristionchus species.</title>
        <authorList>
            <person name="Yoshida K."/>
            <person name="Sommer R.J."/>
        </authorList>
    </citation>
    <scope>NUCLEOTIDE SEQUENCE</scope>
    <source>
        <strain evidence="2">RS0144</strain>
    </source>
</reference>
<accession>A0AAV5ST51</accession>
<name>A0AAV5ST51_9BILA</name>
<dbReference type="Proteomes" id="UP001432027">
    <property type="component" value="Unassembled WGS sequence"/>
</dbReference>
<evidence type="ECO:0000313" key="2">
    <source>
        <dbReference type="EMBL" id="GMS86547.1"/>
    </source>
</evidence>
<keyword evidence="3" id="KW-1185">Reference proteome</keyword>
<feature type="region of interest" description="Disordered" evidence="1">
    <location>
        <begin position="1"/>
        <end position="29"/>
    </location>
</feature>